<dbReference type="Gene3D" id="1.10.30.50">
    <property type="match status" value="1"/>
</dbReference>
<dbReference type="KEGG" id="cii:CIMIT_05260"/>
<reference evidence="2 4" key="1">
    <citation type="submission" date="2014-08" db="EMBL/GenBank/DDBJ databases">
        <title>Complete genome sequence of Corynebacterium imitans DSM 44264, isolated from a five-month-old boy with suspected pharyngeal diphtheria.</title>
        <authorList>
            <person name="Mollmann S."/>
            <person name="Albersmeier A."/>
            <person name="Ruckert C."/>
            <person name="Tauch A."/>
        </authorList>
    </citation>
    <scope>NUCLEOTIDE SEQUENCE [LARGE SCALE GENOMIC DNA]</scope>
    <source>
        <strain evidence="2 4">DSM 44264</strain>
    </source>
</reference>
<dbReference type="InterPro" id="IPR002711">
    <property type="entry name" value="HNH"/>
</dbReference>
<dbReference type="STRING" id="156978.CIMIT_05260"/>
<organism evidence="2 4">
    <name type="scientific">Corynebacterium imitans</name>
    <dbReference type="NCBI Taxonomy" id="156978"/>
    <lineage>
        <taxon>Bacteria</taxon>
        <taxon>Bacillati</taxon>
        <taxon>Actinomycetota</taxon>
        <taxon>Actinomycetes</taxon>
        <taxon>Mycobacteriales</taxon>
        <taxon>Corynebacteriaceae</taxon>
        <taxon>Corynebacterium</taxon>
    </lineage>
</organism>
<dbReference type="EMBL" id="LT906467">
    <property type="protein sequence ID" value="SNV67967.1"/>
    <property type="molecule type" value="Genomic_DNA"/>
</dbReference>
<name>A0A076NFY3_9CORY</name>
<evidence type="ECO:0000313" key="3">
    <source>
        <dbReference type="EMBL" id="SNV67967.1"/>
    </source>
</evidence>
<dbReference type="CDD" id="cd00085">
    <property type="entry name" value="HNHc"/>
    <property type="match status" value="1"/>
</dbReference>
<sequence>MNLVDALIAQDRAGIAIVADAASASVSELVARGMDRDRAEQLSLAAEVFYGSVRNTKAQAACVAAARENAHRLETLAYIARSSRSLDSDKDRWHYRQRLCETEGDLRTVVKRAKALKKELNPPAPRAPKASVTFHDKGWSTVHITGRTTDILPVYRAAKDDPQAWLRDTRTGGDAAITTVLNMDIGDFVQWRMCDDGEVEVQLTNGEWLRGAELVNRKLHTAGYIALISATDGPVNLYPVKFERHATRELRALMSADGATCAWAGCNQPADFSEAHHIQEWSKGGATEIENMCCLCTYHNRQNGRPNRGRMQRVGGQIMWQSPKGYLTPRGIKHTEPARRHARAAHIPATGPPE</sequence>
<dbReference type="SMART" id="SM00507">
    <property type="entry name" value="HNHc"/>
    <property type="match status" value="1"/>
</dbReference>
<dbReference type="AlphaFoldDB" id="A0A076NFY3"/>
<evidence type="ECO:0000259" key="1">
    <source>
        <dbReference type="SMART" id="SM00507"/>
    </source>
</evidence>
<evidence type="ECO:0000313" key="2">
    <source>
        <dbReference type="EMBL" id="AIJ33389.1"/>
    </source>
</evidence>
<evidence type="ECO:0000313" key="4">
    <source>
        <dbReference type="Proteomes" id="UP000028780"/>
    </source>
</evidence>
<dbReference type="InterPro" id="IPR003615">
    <property type="entry name" value="HNH_nuc"/>
</dbReference>
<dbReference type="OrthoDB" id="4412276at2"/>
<dbReference type="HOGENOM" id="CLU_051470_0_0_11"/>
<evidence type="ECO:0000313" key="5">
    <source>
        <dbReference type="Proteomes" id="UP000215374"/>
    </source>
</evidence>
<keyword evidence="4" id="KW-1185">Reference proteome</keyword>
<proteinExistence type="predicted"/>
<dbReference type="EMBL" id="CP009211">
    <property type="protein sequence ID" value="AIJ33389.1"/>
    <property type="molecule type" value="Genomic_DNA"/>
</dbReference>
<dbReference type="eggNOG" id="COG1403">
    <property type="taxonomic scope" value="Bacteria"/>
</dbReference>
<dbReference type="RefSeq" id="WP_038590106.1">
    <property type="nucleotide sequence ID" value="NZ_CP009211.1"/>
</dbReference>
<keyword evidence="3" id="KW-0255">Endonuclease</keyword>
<dbReference type="Proteomes" id="UP000215374">
    <property type="component" value="Chromosome 1"/>
</dbReference>
<protein>
    <submittedName>
        <fullName evidence="3">Endonuclease</fullName>
    </submittedName>
</protein>
<gene>
    <name evidence="2" type="ORF">CIMIT_05260</name>
    <name evidence="3" type="ORF">SAMEA4535761_01117</name>
</gene>
<dbReference type="Pfam" id="PF01844">
    <property type="entry name" value="HNH"/>
    <property type="match status" value="1"/>
</dbReference>
<keyword evidence="3" id="KW-0540">Nuclease</keyword>
<dbReference type="GO" id="GO:0008270">
    <property type="term" value="F:zinc ion binding"/>
    <property type="evidence" value="ECO:0007669"/>
    <property type="project" value="InterPro"/>
</dbReference>
<dbReference type="GO" id="GO:0003676">
    <property type="term" value="F:nucleic acid binding"/>
    <property type="evidence" value="ECO:0007669"/>
    <property type="project" value="InterPro"/>
</dbReference>
<keyword evidence="3" id="KW-0378">Hydrolase</keyword>
<dbReference type="Proteomes" id="UP000028780">
    <property type="component" value="Chromosome"/>
</dbReference>
<feature type="domain" description="HNH nuclease" evidence="1">
    <location>
        <begin position="248"/>
        <end position="301"/>
    </location>
</feature>
<dbReference type="GO" id="GO:0004519">
    <property type="term" value="F:endonuclease activity"/>
    <property type="evidence" value="ECO:0007669"/>
    <property type="project" value="UniProtKB-KW"/>
</dbReference>
<reference evidence="3 5" key="2">
    <citation type="submission" date="2017-06" db="EMBL/GenBank/DDBJ databases">
        <authorList>
            <consortium name="Pathogen Informatics"/>
        </authorList>
    </citation>
    <scope>NUCLEOTIDE SEQUENCE [LARGE SCALE GENOMIC DNA]</scope>
    <source>
        <strain evidence="3 5">NCTC13015</strain>
    </source>
</reference>
<accession>A0A076NFY3</accession>